<evidence type="ECO:0000313" key="8">
    <source>
        <dbReference type="EMBL" id="PWL55037.1"/>
    </source>
</evidence>
<keyword evidence="4" id="KW-0472">Membrane</keyword>
<feature type="domain" description="SpaA-like prealbumin fold" evidence="7">
    <location>
        <begin position="572"/>
        <end position="664"/>
    </location>
</feature>
<feature type="domain" description="Thioester" evidence="6">
    <location>
        <begin position="68"/>
        <end position="128"/>
    </location>
</feature>
<dbReference type="PANTHER" id="PTHR36108:SF13">
    <property type="entry name" value="COLOSSIN-B-RELATED"/>
    <property type="match status" value="1"/>
</dbReference>
<dbReference type="EMBL" id="QAMZ01000014">
    <property type="protein sequence ID" value="PWL55037.1"/>
    <property type="molecule type" value="Genomic_DNA"/>
</dbReference>
<evidence type="ECO:0000256" key="1">
    <source>
        <dbReference type="ARBA" id="ARBA00007257"/>
    </source>
</evidence>
<name>A0A316M943_9CLOT</name>
<keyword evidence="2" id="KW-0964">Secreted</keyword>
<feature type="transmembrane region" description="Helical" evidence="4">
    <location>
        <begin position="950"/>
        <end position="968"/>
    </location>
</feature>
<dbReference type="Pfam" id="PF17802">
    <property type="entry name" value="SpaA"/>
    <property type="match status" value="7"/>
</dbReference>
<dbReference type="AlphaFoldDB" id="A0A316M943"/>
<feature type="domain" description="SpaA-like prealbumin fold" evidence="7">
    <location>
        <begin position="388"/>
        <end position="476"/>
    </location>
</feature>
<dbReference type="GeneID" id="90543976"/>
<feature type="domain" description="SpaA-like prealbumin fold" evidence="7">
    <location>
        <begin position="480"/>
        <end position="568"/>
    </location>
</feature>
<evidence type="ECO:0000313" key="9">
    <source>
        <dbReference type="Proteomes" id="UP000246114"/>
    </source>
</evidence>
<feature type="domain" description="SpaA-like prealbumin fold" evidence="7">
    <location>
        <begin position="298"/>
        <end position="384"/>
    </location>
</feature>
<evidence type="ECO:0000256" key="2">
    <source>
        <dbReference type="ARBA" id="ARBA00022525"/>
    </source>
</evidence>
<evidence type="ECO:0000256" key="4">
    <source>
        <dbReference type="SAM" id="Phobius"/>
    </source>
</evidence>
<feature type="domain" description="SpaA-like prealbumin fold" evidence="7">
    <location>
        <begin position="849"/>
        <end position="938"/>
    </location>
</feature>
<reference evidence="8 9" key="1">
    <citation type="submission" date="2018-03" db="EMBL/GenBank/DDBJ databases">
        <title>The uncultured portion of the human microbiome is neutrally assembled.</title>
        <authorList>
            <person name="Jeraldo P."/>
            <person name="Boardman L."/>
            <person name="White B.A."/>
            <person name="Nelson H."/>
            <person name="Goldenfeld N."/>
            <person name="Chia N."/>
        </authorList>
    </citation>
    <scope>NUCLEOTIDE SEQUENCE [LARGE SCALE GENOMIC DNA]</scope>
    <source>
        <strain evidence="8">CIM:MAG 903</strain>
    </source>
</reference>
<evidence type="ECO:0000256" key="3">
    <source>
        <dbReference type="ARBA" id="ARBA00022729"/>
    </source>
</evidence>
<evidence type="ECO:0000256" key="5">
    <source>
        <dbReference type="SAM" id="SignalP"/>
    </source>
</evidence>
<evidence type="ECO:0000259" key="7">
    <source>
        <dbReference type="Pfam" id="PF17802"/>
    </source>
</evidence>
<dbReference type="InterPro" id="IPR013552">
    <property type="entry name" value="Thioester_dom"/>
</dbReference>
<dbReference type="Pfam" id="PF08341">
    <property type="entry name" value="TED"/>
    <property type="match status" value="1"/>
</dbReference>
<dbReference type="PANTHER" id="PTHR36108">
    <property type="entry name" value="COLOSSIN-B-RELATED"/>
    <property type="match status" value="1"/>
</dbReference>
<feature type="chain" id="PRO_5016388757" evidence="5">
    <location>
        <begin position="33"/>
        <end position="975"/>
    </location>
</feature>
<accession>A0A316M943</accession>
<keyword evidence="4" id="KW-0812">Transmembrane</keyword>
<keyword evidence="4" id="KW-1133">Transmembrane helix</keyword>
<dbReference type="SUPFAM" id="SSF49478">
    <property type="entry name" value="Cna protein B-type domain"/>
    <property type="match status" value="4"/>
</dbReference>
<dbReference type="Proteomes" id="UP000246114">
    <property type="component" value="Unassembled WGS sequence"/>
</dbReference>
<feature type="domain" description="SpaA-like prealbumin fold" evidence="7">
    <location>
        <begin position="667"/>
        <end position="754"/>
    </location>
</feature>
<sequence>MRKFLKKSKQIIAAIACLAVSITLIPPSIAQALVIDSGEDTGYEITWHPEDAELGKGTHIKHDEYGNVVYCMNSMKNSPPSIDFDEGELLDDVAYRVLKNGYPNKSFTGDDKKDFMITQTAFWAYVNRPYVLETAFLREKGTLYADMEMTNYFRDLYWDSINGSDTQTISVNFSQTDLEATFDGENYVTDYFTVNVTGAIEEAKFQMKMKTEVDGVRYQLENGDYVEEVPMNTNFRVVVPKNAKQCEVKIGARGSVIGAKVVVYKSPRDDVQDIAKWDQIATDAESKDFANITWNTKGNFELTKTNDFGELIDGAKFALKNINDGSIVAEAITKNGKIRFENIESGFYDLVELEPAPGYINNFKTKRIEVLPSNSTTKENVQNETIKGKVKITKTDIETGEKLVGAEFELKEKSSGKVVEKLVTGTDGTATSGLHRFGEYVLKETKAPHKYTLNEQEYPITISKDLETIEITHKNKIIKGKIEINKEDGEIPGLKLEDIKFGIFDFKDKLVEELTTDKNGHALSKLLNWGDYTIRELKTKEGYGLNNNEWKVEIREDNKTLTYNIKNERIKGKLKLIKVDQENNKITLPGVKFKITCTDGFMKAKKWTETTDKNGEINLKDLQYGKYVAEEITPLWNYIHNNKKIQFEITENGKTIELKAQNKKIRGSVEIIKLDKDTKRPLEGAEFELYNGEKLISKYTTNKDGKIVVENLEAGKYYFKEVKAPNNYIVNDEDKLYFSILENKQIVKLSATNKVKEGGVDFSKTDVTTGDLIEGAKITITGLEDHNNQIKLEFVSSKEGNKFKLPVGKYEFKEVLAPEGYVLNEEIGTFEIKEKEVVKAELKNKRISGTLDFSKTDVSTGKLIDGANIKIECIEGFNKGKVIEFISSSQGNRFELEYGKYKFYETTAPEGYELSTEVGEFEIKENGEIVKAELKNKKIPVEVPKTGDDSLRLLISIVVLSIAALAVISRKKASK</sequence>
<dbReference type="RefSeq" id="WP_230029005.1">
    <property type="nucleotide sequence ID" value="NZ_CP076620.1"/>
</dbReference>
<keyword evidence="3 5" id="KW-0732">Signal</keyword>
<dbReference type="InterPro" id="IPR041033">
    <property type="entry name" value="SpaA_PFL_dom_1"/>
</dbReference>
<feature type="signal peptide" evidence="5">
    <location>
        <begin position="1"/>
        <end position="32"/>
    </location>
</feature>
<evidence type="ECO:0000259" key="6">
    <source>
        <dbReference type="Pfam" id="PF08341"/>
    </source>
</evidence>
<protein>
    <submittedName>
        <fullName evidence="8">Uncharacterized protein</fullName>
    </submittedName>
</protein>
<proteinExistence type="inferred from homology"/>
<dbReference type="InterPro" id="IPR013783">
    <property type="entry name" value="Ig-like_fold"/>
</dbReference>
<feature type="domain" description="SpaA-like prealbumin fold" evidence="7">
    <location>
        <begin position="759"/>
        <end position="845"/>
    </location>
</feature>
<comment type="similarity">
    <text evidence="1">Belongs to the serine-aspartate repeat-containing protein (SDr) family.</text>
</comment>
<gene>
    <name evidence="8" type="ORF">DBY38_02730</name>
</gene>
<dbReference type="Gene3D" id="2.60.40.10">
    <property type="entry name" value="Immunoglobulins"/>
    <property type="match status" value="7"/>
</dbReference>
<organism evidence="8 9">
    <name type="scientific">Clostridium cadaveris</name>
    <dbReference type="NCBI Taxonomy" id="1529"/>
    <lineage>
        <taxon>Bacteria</taxon>
        <taxon>Bacillati</taxon>
        <taxon>Bacillota</taxon>
        <taxon>Clostridia</taxon>
        <taxon>Eubacteriales</taxon>
        <taxon>Clostridiaceae</taxon>
        <taxon>Clostridium</taxon>
    </lineage>
</organism>
<comment type="caution">
    <text evidence="8">The sequence shown here is derived from an EMBL/GenBank/DDBJ whole genome shotgun (WGS) entry which is preliminary data.</text>
</comment>